<evidence type="ECO:0000259" key="5">
    <source>
        <dbReference type="PROSITE" id="PS51194"/>
    </source>
</evidence>
<dbReference type="GO" id="GO:0006302">
    <property type="term" value="P:double-strand break repair"/>
    <property type="evidence" value="ECO:0007669"/>
    <property type="project" value="TreeGrafter"/>
</dbReference>
<evidence type="ECO:0000259" key="4">
    <source>
        <dbReference type="PROSITE" id="PS51192"/>
    </source>
</evidence>
<dbReference type="PANTHER" id="PTHR30580:SF1">
    <property type="entry name" value="COMF OPERON PROTEIN 1"/>
    <property type="match status" value="1"/>
</dbReference>
<dbReference type="SMART" id="SM00490">
    <property type="entry name" value="HELICc"/>
    <property type="match status" value="1"/>
</dbReference>
<dbReference type="CDD" id="cd17925">
    <property type="entry name" value="DEXDc_ComFA"/>
    <property type="match status" value="1"/>
</dbReference>
<dbReference type="AlphaFoldDB" id="A0A084GXU0"/>
<dbReference type="GO" id="GO:0005524">
    <property type="term" value="F:ATP binding"/>
    <property type="evidence" value="ECO:0007669"/>
    <property type="project" value="UniProtKB-KW"/>
</dbReference>
<dbReference type="Pfam" id="PF00271">
    <property type="entry name" value="Helicase_C"/>
    <property type="match status" value="1"/>
</dbReference>
<keyword evidence="2" id="KW-0067">ATP-binding</keyword>
<dbReference type="GO" id="GO:0006270">
    <property type="term" value="P:DNA replication initiation"/>
    <property type="evidence" value="ECO:0007669"/>
    <property type="project" value="TreeGrafter"/>
</dbReference>
<dbReference type="InterPro" id="IPR001650">
    <property type="entry name" value="Helicase_C-like"/>
</dbReference>
<dbReference type="Pfam" id="PF04851">
    <property type="entry name" value="ResIII"/>
    <property type="match status" value="1"/>
</dbReference>
<evidence type="ECO:0000256" key="3">
    <source>
        <dbReference type="ARBA" id="ARBA00023125"/>
    </source>
</evidence>
<dbReference type="OrthoDB" id="2077914at2"/>
<dbReference type="GO" id="GO:0003677">
    <property type="term" value="F:DNA binding"/>
    <property type="evidence" value="ECO:0007669"/>
    <property type="project" value="UniProtKB-KW"/>
</dbReference>
<feature type="domain" description="Helicase C-terminal" evidence="5">
    <location>
        <begin position="340"/>
        <end position="484"/>
    </location>
</feature>
<proteinExistence type="predicted"/>
<name>A0A084GXU0_METID</name>
<dbReference type="PROSITE" id="PS51192">
    <property type="entry name" value="HELICASE_ATP_BIND_1"/>
    <property type="match status" value="1"/>
</dbReference>
<evidence type="ECO:0008006" key="8">
    <source>
        <dbReference type="Google" id="ProtNLM"/>
    </source>
</evidence>
<dbReference type="GO" id="GO:0006310">
    <property type="term" value="P:DNA recombination"/>
    <property type="evidence" value="ECO:0007669"/>
    <property type="project" value="TreeGrafter"/>
</dbReference>
<dbReference type="SUPFAM" id="SSF52540">
    <property type="entry name" value="P-loop containing nucleoside triphosphate hydrolases"/>
    <property type="match status" value="1"/>
</dbReference>
<keyword evidence="7" id="KW-1185">Reference proteome</keyword>
<evidence type="ECO:0000256" key="1">
    <source>
        <dbReference type="ARBA" id="ARBA00022741"/>
    </source>
</evidence>
<dbReference type="Gene3D" id="3.40.50.300">
    <property type="entry name" value="P-loop containing nucleotide triphosphate hydrolases"/>
    <property type="match status" value="2"/>
</dbReference>
<protein>
    <recommendedName>
        <fullName evidence="8">Helicase</fullName>
    </recommendedName>
</protein>
<accession>A0A084GXU0</accession>
<evidence type="ECO:0000256" key="2">
    <source>
        <dbReference type="ARBA" id="ARBA00022840"/>
    </source>
</evidence>
<keyword evidence="3" id="KW-0238">DNA-binding</keyword>
<evidence type="ECO:0000313" key="6">
    <source>
        <dbReference type="EMBL" id="KEZ52152.1"/>
    </source>
</evidence>
<gene>
    <name evidence="6" type="ORF">GS18_0213810</name>
</gene>
<dbReference type="GO" id="GO:0016787">
    <property type="term" value="F:hydrolase activity"/>
    <property type="evidence" value="ECO:0007669"/>
    <property type="project" value="InterPro"/>
</dbReference>
<evidence type="ECO:0000313" key="7">
    <source>
        <dbReference type="Proteomes" id="UP000028549"/>
    </source>
</evidence>
<dbReference type="FunFam" id="3.40.50.300:FF:001697">
    <property type="entry name" value="ComF operon protein 1"/>
    <property type="match status" value="1"/>
</dbReference>
<dbReference type="EMBL" id="JNVC02000005">
    <property type="protein sequence ID" value="KEZ52152.1"/>
    <property type="molecule type" value="Genomic_DNA"/>
</dbReference>
<dbReference type="PROSITE" id="PS51194">
    <property type="entry name" value="HELICASE_CTER"/>
    <property type="match status" value="1"/>
</dbReference>
<dbReference type="PANTHER" id="PTHR30580">
    <property type="entry name" value="PRIMOSOMAL PROTEIN N"/>
    <property type="match status" value="1"/>
</dbReference>
<keyword evidence="1" id="KW-0547">Nucleotide-binding</keyword>
<dbReference type="STRING" id="246786.GS18_0213810"/>
<comment type="caution">
    <text evidence="6">The sequence shown here is derived from an EMBL/GenBank/DDBJ whole genome shotgun (WGS) entry which is preliminary data.</text>
</comment>
<dbReference type="SMART" id="SM00487">
    <property type="entry name" value="DEXDc"/>
    <property type="match status" value="1"/>
</dbReference>
<dbReference type="InterPro" id="IPR006935">
    <property type="entry name" value="Helicase/UvrB_N"/>
</dbReference>
<organism evidence="6 7">
    <name type="scientific">Metabacillus indicus</name>
    <name type="common">Bacillus indicus</name>
    <dbReference type="NCBI Taxonomy" id="246786"/>
    <lineage>
        <taxon>Bacteria</taxon>
        <taxon>Bacillati</taxon>
        <taxon>Bacillota</taxon>
        <taxon>Bacilli</taxon>
        <taxon>Bacillales</taxon>
        <taxon>Bacillaceae</taxon>
        <taxon>Metabacillus</taxon>
    </lineage>
</organism>
<dbReference type="InterPro" id="IPR027417">
    <property type="entry name" value="P-loop_NTPase"/>
</dbReference>
<dbReference type="GO" id="GO:0043138">
    <property type="term" value="F:3'-5' DNA helicase activity"/>
    <property type="evidence" value="ECO:0007669"/>
    <property type="project" value="TreeGrafter"/>
</dbReference>
<sequence length="484" mass="54008">MRFSVQNGLLKPAEIVSEGLQVAKHSLRVSRTNPSFLYSKDLQTYLQGRLLLPDELPFPFALIQSHVENGYVSYEYGVKDGACFRCGNKDPRLIDSFPCARCNESCSYCRGCIQMGRVSECTPLIKWTGPCRPKSEAAFTGLKWDGKLSNAQQKGSDRMVHAVRNQQDLLLWAVCGAGKTEMLFHGIEEALSGNKQVCLAAPRTDVILELTPRLRTVFPKVKIASLYGGSDERFQEADLVIATTHQLMRFTDAFDVLIIDEVDAFPFSADEKLQFAAARARKPDSSLIYLTATPSEKIKETISLHVKIPQRYHGHPLPVPSFTWCGHYKRALQKKRLPEALQQWVTDRLSLNKQAFLFVPSIPVLKDVVAILKEKHAAVEGVHAEDPDRKEKVQKFRDGTIPIIVTTTILERGVTIPDSDAAVLGAEADIFTESALVQIAGRVGRSAAHPDGDVRFFHYGKTEAMIRAKKHIQMMNLEAAKVTF</sequence>
<reference evidence="6 7" key="1">
    <citation type="journal article" date="2005" name="Int. J. Syst. Evol. Microbiol.">
        <title>Bacillus cibi sp. nov., isolated from jeotgal, a traditional Korean fermented seafood.</title>
        <authorList>
            <person name="Yoon J.H."/>
            <person name="Lee C.H."/>
            <person name="Oh T.K."/>
        </authorList>
    </citation>
    <scope>NUCLEOTIDE SEQUENCE [LARGE SCALE GENOMIC DNA]</scope>
    <source>
        <strain evidence="6 7">DSM 16189</strain>
    </source>
</reference>
<feature type="domain" description="Helicase ATP-binding" evidence="4">
    <location>
        <begin position="160"/>
        <end position="312"/>
    </location>
</feature>
<dbReference type="InterPro" id="IPR014001">
    <property type="entry name" value="Helicase_ATP-bd"/>
</dbReference>
<dbReference type="Proteomes" id="UP000028549">
    <property type="component" value="Unassembled WGS sequence"/>
</dbReference>